<accession>A0AAU9FC27</accession>
<dbReference type="EMBL" id="AP029264">
    <property type="protein sequence ID" value="BFF93242.1"/>
    <property type="molecule type" value="Genomic_DNA"/>
</dbReference>
<sequence>MLPNPPVERIRDMDHW</sequence>
<reference evidence="1 2" key="1">
    <citation type="submission" date="2024-02" db="EMBL/GenBank/DDBJ databases">
        <title>A chromosome-level genome assembly of Drosophila madeirensis, a fruit fly species endemic to Madeira island.</title>
        <authorList>
            <person name="Tomihara K."/>
            <person name="Llopart A."/>
            <person name="Yamamoto D."/>
        </authorList>
    </citation>
    <scope>NUCLEOTIDE SEQUENCE [LARGE SCALE GENOMIC DNA]</scope>
    <source>
        <strain evidence="1 2">RF1</strain>
    </source>
</reference>
<protein>
    <submittedName>
        <fullName evidence="1">Uncharacterized protein</fullName>
    </submittedName>
</protein>
<organism evidence="1 2">
    <name type="scientific">Drosophila madeirensis</name>
    <name type="common">Fruit fly</name>
    <dbReference type="NCBI Taxonomy" id="30013"/>
    <lineage>
        <taxon>Eukaryota</taxon>
        <taxon>Metazoa</taxon>
        <taxon>Ecdysozoa</taxon>
        <taxon>Arthropoda</taxon>
        <taxon>Hexapoda</taxon>
        <taxon>Insecta</taxon>
        <taxon>Pterygota</taxon>
        <taxon>Neoptera</taxon>
        <taxon>Endopterygota</taxon>
        <taxon>Diptera</taxon>
        <taxon>Brachycera</taxon>
        <taxon>Muscomorpha</taxon>
        <taxon>Ephydroidea</taxon>
        <taxon>Drosophilidae</taxon>
        <taxon>Drosophila</taxon>
        <taxon>Sophophora</taxon>
    </lineage>
</organism>
<dbReference type="AlphaFoldDB" id="A0AAU9FC27"/>
<dbReference type="Proteomes" id="UP001500889">
    <property type="component" value="Chromosome U"/>
</dbReference>
<evidence type="ECO:0000313" key="1">
    <source>
        <dbReference type="EMBL" id="BFF93242.1"/>
    </source>
</evidence>
<gene>
    <name evidence="1" type="ORF">DMAD_11130</name>
</gene>
<name>A0AAU9FC27_DROMD</name>
<evidence type="ECO:0000313" key="2">
    <source>
        <dbReference type="Proteomes" id="UP001500889"/>
    </source>
</evidence>
<keyword evidence="2" id="KW-1185">Reference proteome</keyword>
<proteinExistence type="predicted"/>